<evidence type="ECO:0000313" key="5">
    <source>
        <dbReference type="EMBL" id="MFC5664369.1"/>
    </source>
</evidence>
<protein>
    <submittedName>
        <fullName evidence="5">NUDIX domain-containing protein</fullName>
    </submittedName>
</protein>
<evidence type="ECO:0000256" key="1">
    <source>
        <dbReference type="ARBA" id="ARBA00001946"/>
    </source>
</evidence>
<dbReference type="CDD" id="cd18876">
    <property type="entry name" value="NUDIX_Hydrolase"/>
    <property type="match status" value="1"/>
</dbReference>
<comment type="cofactor">
    <cofactor evidence="1">
        <name>Mg(2+)</name>
        <dbReference type="ChEBI" id="CHEBI:18420"/>
    </cofactor>
</comment>
<reference evidence="6" key="1">
    <citation type="journal article" date="2019" name="Int. J. Syst. Evol. Microbiol.">
        <title>The Global Catalogue of Microorganisms (GCM) 10K type strain sequencing project: providing services to taxonomists for standard genome sequencing and annotation.</title>
        <authorList>
            <consortium name="The Broad Institute Genomics Platform"/>
            <consortium name="The Broad Institute Genome Sequencing Center for Infectious Disease"/>
            <person name="Wu L."/>
            <person name="Ma J."/>
        </authorList>
    </citation>
    <scope>NUCLEOTIDE SEQUENCE [LARGE SCALE GENOMIC DNA]</scope>
    <source>
        <strain evidence="6">CGMCC 4.1437</strain>
    </source>
</reference>
<evidence type="ECO:0000256" key="2">
    <source>
        <dbReference type="ARBA" id="ARBA00022801"/>
    </source>
</evidence>
<organism evidence="5 6">
    <name type="scientific">Kitasatospora misakiensis</name>
    <dbReference type="NCBI Taxonomy" id="67330"/>
    <lineage>
        <taxon>Bacteria</taxon>
        <taxon>Bacillati</taxon>
        <taxon>Actinomycetota</taxon>
        <taxon>Actinomycetes</taxon>
        <taxon>Kitasatosporales</taxon>
        <taxon>Streptomycetaceae</taxon>
        <taxon>Kitasatospora</taxon>
    </lineage>
</organism>
<dbReference type="Gene3D" id="3.90.79.10">
    <property type="entry name" value="Nucleoside Triphosphate Pyrophosphohydrolase"/>
    <property type="match status" value="1"/>
</dbReference>
<evidence type="ECO:0000259" key="4">
    <source>
        <dbReference type="PROSITE" id="PS51462"/>
    </source>
</evidence>
<keyword evidence="6" id="KW-1185">Reference proteome</keyword>
<dbReference type="PANTHER" id="PTHR43046:SF12">
    <property type="entry name" value="GDP-MANNOSE MANNOSYL HYDROLASE"/>
    <property type="match status" value="1"/>
</dbReference>
<sequence>MAVSSYRAPGHPVTASVLLTDSASRVLIVHPAHRTAERHLPGGIVEDGESPVDAARREVREELGLIVDLRHGDLFAVEWVQARRPGRRSRFAFVFAGPVLAATDTARISLQRTELDAWRWATREEVKTLLHPAVAARIVAPLQLPGTVTYLETRGPES</sequence>
<comment type="caution">
    <text evidence="5">The sequence shown here is derived from an EMBL/GenBank/DDBJ whole genome shotgun (WGS) entry which is preliminary data.</text>
</comment>
<proteinExistence type="predicted"/>
<keyword evidence="3" id="KW-0460">Magnesium</keyword>
<dbReference type="SUPFAM" id="SSF55811">
    <property type="entry name" value="Nudix"/>
    <property type="match status" value="1"/>
</dbReference>
<dbReference type="InterPro" id="IPR020084">
    <property type="entry name" value="NUDIX_hydrolase_CS"/>
</dbReference>
<dbReference type="Proteomes" id="UP001595975">
    <property type="component" value="Unassembled WGS sequence"/>
</dbReference>
<evidence type="ECO:0000256" key="3">
    <source>
        <dbReference type="ARBA" id="ARBA00022842"/>
    </source>
</evidence>
<feature type="domain" description="Nudix hydrolase" evidence="4">
    <location>
        <begin position="9"/>
        <end position="145"/>
    </location>
</feature>
<evidence type="ECO:0000313" key="6">
    <source>
        <dbReference type="Proteomes" id="UP001595975"/>
    </source>
</evidence>
<accession>A0ABW0X5V3</accession>
<dbReference type="InterPro" id="IPR015797">
    <property type="entry name" value="NUDIX_hydrolase-like_dom_sf"/>
</dbReference>
<dbReference type="RefSeq" id="WP_380226069.1">
    <property type="nucleotide sequence ID" value="NZ_JBHSOF010000017.1"/>
</dbReference>
<dbReference type="Pfam" id="PF00293">
    <property type="entry name" value="NUDIX"/>
    <property type="match status" value="1"/>
</dbReference>
<dbReference type="InterPro" id="IPR000086">
    <property type="entry name" value="NUDIX_hydrolase_dom"/>
</dbReference>
<dbReference type="PANTHER" id="PTHR43046">
    <property type="entry name" value="GDP-MANNOSE MANNOSYL HYDROLASE"/>
    <property type="match status" value="1"/>
</dbReference>
<dbReference type="PROSITE" id="PS00893">
    <property type="entry name" value="NUDIX_BOX"/>
    <property type="match status" value="1"/>
</dbReference>
<keyword evidence="2" id="KW-0378">Hydrolase</keyword>
<gene>
    <name evidence="5" type="ORF">ACFP3U_15420</name>
</gene>
<dbReference type="EMBL" id="JBHSOF010000017">
    <property type="protein sequence ID" value="MFC5664369.1"/>
    <property type="molecule type" value="Genomic_DNA"/>
</dbReference>
<dbReference type="PROSITE" id="PS51462">
    <property type="entry name" value="NUDIX"/>
    <property type="match status" value="1"/>
</dbReference>
<name>A0ABW0X5V3_9ACTN</name>